<sequence>MVPSEINESIFNHIEMTFSKTTFEFRRDGLEKALTKVLSEKEMIHINELLNRIYYELLHSELSDVIYPTLPNLNEFQNGYIAQNGPILLEIVECIEVGIPTYKLLQVLNEFESTQANLTEDKRESEAKLEFPRKMLYLLLSDGQQKIKGMEYKRIPELSLNTPIGKKVLINNVKYAENVLFLTPENTFICDGFEWTSRRPGDLKLTFMEILGMTIDESVEDESQISFNTLYPYAAPAFLSSDTGNRVARVVFEVVPNMEELTMLNRFLLKAETSNQPPRREPLYNKKRAWLYEEIDYDIDTNLELPPLKKVHTDDYHRKKLDGGSLTNPILLDYDDNDYERDLG</sequence>
<dbReference type="Proteomes" id="UP001153678">
    <property type="component" value="Unassembled WGS sequence"/>
</dbReference>
<evidence type="ECO:0000313" key="4">
    <source>
        <dbReference type="EMBL" id="CAI2173595.1"/>
    </source>
</evidence>
<evidence type="ECO:0000259" key="3">
    <source>
        <dbReference type="Pfam" id="PF08585"/>
    </source>
</evidence>
<accession>A0A9W4SLA1</accession>
<dbReference type="EMBL" id="CAMKVN010001085">
    <property type="protein sequence ID" value="CAI2173595.1"/>
    <property type="molecule type" value="Genomic_DNA"/>
</dbReference>
<organism evidence="4 5">
    <name type="scientific">Funneliformis geosporum</name>
    <dbReference type="NCBI Taxonomy" id="1117311"/>
    <lineage>
        <taxon>Eukaryota</taxon>
        <taxon>Fungi</taxon>
        <taxon>Fungi incertae sedis</taxon>
        <taxon>Mucoromycota</taxon>
        <taxon>Glomeromycotina</taxon>
        <taxon>Glomeromycetes</taxon>
        <taxon>Glomerales</taxon>
        <taxon>Glomeraceae</taxon>
        <taxon>Funneliformis</taxon>
    </lineage>
</organism>
<gene>
    <name evidence="4" type="ORF">FWILDA_LOCUS6164</name>
</gene>
<dbReference type="OrthoDB" id="341511at2759"/>
<dbReference type="GO" id="GO:0000712">
    <property type="term" value="P:resolution of meiotic recombination intermediates"/>
    <property type="evidence" value="ECO:0007669"/>
    <property type="project" value="TreeGrafter"/>
</dbReference>
<dbReference type="InterPro" id="IPR013894">
    <property type="entry name" value="RMI1_OB"/>
</dbReference>
<feature type="domain" description="RecQ mediated genome instability protein 1 OB-fold" evidence="3">
    <location>
        <begin position="83"/>
        <end position="188"/>
    </location>
</feature>
<evidence type="ECO:0000313" key="5">
    <source>
        <dbReference type="Proteomes" id="UP001153678"/>
    </source>
</evidence>
<dbReference type="Pfam" id="PF08585">
    <property type="entry name" value="RMI1_N_C"/>
    <property type="match status" value="1"/>
</dbReference>
<comment type="similarity">
    <text evidence="1">Belongs to the RMI1 family.</text>
</comment>
<dbReference type="PANTHER" id="PTHR14790">
    <property type="entry name" value="RECQ-MEDIATED GENOME INSTABILITY PROTEIN 1 RMI1"/>
    <property type="match status" value="1"/>
</dbReference>
<dbReference type="GO" id="GO:0016604">
    <property type="term" value="C:nuclear body"/>
    <property type="evidence" value="ECO:0007669"/>
    <property type="project" value="TreeGrafter"/>
</dbReference>
<dbReference type="AlphaFoldDB" id="A0A9W4SLA1"/>
<comment type="caution">
    <text evidence="4">The sequence shown here is derived from an EMBL/GenBank/DDBJ whole genome shotgun (WGS) entry which is preliminary data.</text>
</comment>
<dbReference type="InterPro" id="IPR042470">
    <property type="entry name" value="RMI1_N_C_sf"/>
</dbReference>
<keyword evidence="5" id="KW-1185">Reference proteome</keyword>
<dbReference type="GO" id="GO:0000724">
    <property type="term" value="P:double-strand break repair via homologous recombination"/>
    <property type="evidence" value="ECO:0007669"/>
    <property type="project" value="TreeGrafter"/>
</dbReference>
<reference evidence="4" key="1">
    <citation type="submission" date="2022-08" db="EMBL/GenBank/DDBJ databases">
        <authorList>
            <person name="Kallberg Y."/>
            <person name="Tangrot J."/>
            <person name="Rosling A."/>
        </authorList>
    </citation>
    <scope>NUCLEOTIDE SEQUENCE</scope>
    <source>
        <strain evidence="4">Wild A</strain>
    </source>
</reference>
<evidence type="ECO:0000256" key="2">
    <source>
        <dbReference type="ARBA" id="ARBA00018987"/>
    </source>
</evidence>
<dbReference type="GO" id="GO:0031422">
    <property type="term" value="C:RecQ family helicase-topoisomerase III complex"/>
    <property type="evidence" value="ECO:0007669"/>
    <property type="project" value="TreeGrafter"/>
</dbReference>
<dbReference type="Gene3D" id="2.40.50.770">
    <property type="entry name" value="RecQ-mediated genome instability protein Rmi1, C-terminal domain"/>
    <property type="match status" value="1"/>
</dbReference>
<evidence type="ECO:0000256" key="1">
    <source>
        <dbReference type="ARBA" id="ARBA00006395"/>
    </source>
</evidence>
<proteinExistence type="inferred from homology"/>
<dbReference type="PANTHER" id="PTHR14790:SF15">
    <property type="entry name" value="RECQ-MEDIATED GENOME INSTABILITY PROTEIN 1"/>
    <property type="match status" value="1"/>
</dbReference>
<name>A0A9W4SLA1_9GLOM</name>
<protein>
    <recommendedName>
        <fullName evidence="2">RecQ-mediated genome instability protein 1</fullName>
    </recommendedName>
</protein>